<dbReference type="Pfam" id="PF00370">
    <property type="entry name" value="FGGY_N"/>
    <property type="match status" value="1"/>
</dbReference>
<keyword evidence="2" id="KW-0808">Transferase</keyword>
<dbReference type="RefSeq" id="WP_113888450.1">
    <property type="nucleotide sequence ID" value="NZ_QNRK01000006.1"/>
</dbReference>
<evidence type="ECO:0000313" key="6">
    <source>
        <dbReference type="EMBL" id="RBP16122.1"/>
    </source>
</evidence>
<dbReference type="OrthoDB" id="9805576at2"/>
<dbReference type="Pfam" id="PF02782">
    <property type="entry name" value="FGGY_C"/>
    <property type="match status" value="1"/>
</dbReference>
<evidence type="ECO:0000259" key="5">
    <source>
        <dbReference type="Pfam" id="PF02782"/>
    </source>
</evidence>
<dbReference type="Gene3D" id="3.40.50.1000">
    <property type="entry name" value="HAD superfamily/HAD-like"/>
    <property type="match status" value="1"/>
</dbReference>
<gene>
    <name evidence="6" type="ORF">DFR50_10684</name>
</gene>
<dbReference type="InterPro" id="IPR006003">
    <property type="entry name" value="FGGY_RbtK-like"/>
</dbReference>
<dbReference type="SFLD" id="SFLDS00003">
    <property type="entry name" value="Haloacid_Dehalogenase"/>
    <property type="match status" value="1"/>
</dbReference>
<evidence type="ECO:0000256" key="1">
    <source>
        <dbReference type="ARBA" id="ARBA00009156"/>
    </source>
</evidence>
<keyword evidence="3 6" id="KW-0418">Kinase</keyword>
<dbReference type="SUPFAM" id="SSF53067">
    <property type="entry name" value="Actin-like ATPase domain"/>
    <property type="match status" value="2"/>
</dbReference>
<keyword evidence="7" id="KW-1185">Reference proteome</keyword>
<dbReference type="SFLD" id="SFLDG01129">
    <property type="entry name" value="C1.5:_HAD__Beta-PGM__Phosphata"/>
    <property type="match status" value="1"/>
</dbReference>
<dbReference type="Gene3D" id="3.30.420.40">
    <property type="match status" value="1"/>
</dbReference>
<comment type="caution">
    <text evidence="6">The sequence shown here is derived from an EMBL/GenBank/DDBJ whole genome shotgun (WGS) entry which is preliminary data.</text>
</comment>
<dbReference type="GO" id="GO:0005737">
    <property type="term" value="C:cytoplasm"/>
    <property type="evidence" value="ECO:0007669"/>
    <property type="project" value="TreeGrafter"/>
</dbReference>
<sequence length="774" mass="80670">MNTAYIGVDVGTGSARAGAFDAGGRLLATARRPVALWREPGDVVEQSTADIWRATTEAVREAVATSGLPPDAFAGVGFAATCSLVALDARLAPLSINRADAPGRDVMAWMDHRAAEDAERINAGGHEVLAYVGGALSPEMQIPKLAWLNRRKPETFARAAHFLSLTDYLSFRATGTLARSLCSVACKFGYLAHERRWPKAFLDSVGLGALAADGFARLGAEIVDPGTALGRGLAAEAAAAMGLAEGAPVGAGLVDAHAGALASLGAREGGAPGDPRRRLALILGTSCGCLAVSDEPRFVESLWGPHWSALTPGQWLLDGGQSAFGAAIDRIVRMHPMSHEGLAGGLAALERRLAQRTGGLAQAALLAADLHVLPSFIGERAPVADSSARGGVVGLDLSEDAASLEALYVAGVCGLAYGVADIVAAFGRAGFVFDAIVASGGAAASPLVRRIVADACGITVASPETPEPVLLGSAMIAAAASGRETVTSAMASMSALGARVEPAGGAIAAFHARKRRAFAILTRAERAARAVMREARWPEVVIFDCDGVLVDSELIALGVTRRMLGEAGLSLSDEETRERFLGMRQDGALERIQGERGVPLPKGFSAALAREILATFERELKGVDGVRQAVGGLDARVCVASSSAPLRLRFALRVTDYESLFAPNIFSSTEVQRGKPWPDLFLFAARAMRAAPHDCLVIEDSVAGVTAARAAGMTVFGFAGASHFSKPAQAEELTAAGAALIFADMARLPQLVEEWRARGAAREHEWREKPITTD</sequence>
<evidence type="ECO:0000256" key="3">
    <source>
        <dbReference type="ARBA" id="ARBA00022777"/>
    </source>
</evidence>
<dbReference type="GO" id="GO:0019150">
    <property type="term" value="F:D-ribulokinase activity"/>
    <property type="evidence" value="ECO:0007669"/>
    <property type="project" value="TreeGrafter"/>
</dbReference>
<dbReference type="PANTHER" id="PTHR43435">
    <property type="entry name" value="RIBULOKINASE"/>
    <property type="match status" value="1"/>
</dbReference>
<dbReference type="InterPro" id="IPR043129">
    <property type="entry name" value="ATPase_NBD"/>
</dbReference>
<dbReference type="InterPro" id="IPR023198">
    <property type="entry name" value="PGP-like_dom2"/>
</dbReference>
<dbReference type="InterPro" id="IPR018485">
    <property type="entry name" value="FGGY_C"/>
</dbReference>
<evidence type="ECO:0000259" key="4">
    <source>
        <dbReference type="Pfam" id="PF00370"/>
    </source>
</evidence>
<dbReference type="Gene3D" id="1.20.58.2240">
    <property type="match status" value="1"/>
</dbReference>
<organism evidence="6 7">
    <name type="scientific">Roseiarcus fermentans</name>
    <dbReference type="NCBI Taxonomy" id="1473586"/>
    <lineage>
        <taxon>Bacteria</taxon>
        <taxon>Pseudomonadati</taxon>
        <taxon>Pseudomonadota</taxon>
        <taxon>Alphaproteobacteria</taxon>
        <taxon>Hyphomicrobiales</taxon>
        <taxon>Roseiarcaceae</taxon>
        <taxon>Roseiarcus</taxon>
    </lineage>
</organism>
<feature type="domain" description="Carbohydrate kinase FGGY N-terminal" evidence="4">
    <location>
        <begin position="5"/>
        <end position="261"/>
    </location>
</feature>
<dbReference type="InterPro" id="IPR036412">
    <property type="entry name" value="HAD-like_sf"/>
</dbReference>
<keyword evidence="6" id="KW-0378">Hydrolase</keyword>
<feature type="domain" description="Carbohydrate kinase FGGY C-terminal" evidence="5">
    <location>
        <begin position="279"/>
        <end position="480"/>
    </location>
</feature>
<name>A0A366FNB1_9HYPH</name>
<accession>A0A366FNB1</accession>
<dbReference type="NCBIfam" id="TIGR01315">
    <property type="entry name" value="5C_CHO_kinase"/>
    <property type="match status" value="1"/>
</dbReference>
<dbReference type="PANTHER" id="PTHR43435:SF4">
    <property type="entry name" value="FGGY CARBOHYDRATE KINASE DOMAIN-CONTAINING PROTEIN"/>
    <property type="match status" value="1"/>
</dbReference>
<evidence type="ECO:0000313" key="7">
    <source>
        <dbReference type="Proteomes" id="UP000253529"/>
    </source>
</evidence>
<dbReference type="GO" id="GO:0016787">
    <property type="term" value="F:hydrolase activity"/>
    <property type="evidence" value="ECO:0007669"/>
    <property type="project" value="UniProtKB-KW"/>
</dbReference>
<dbReference type="InterPro" id="IPR023214">
    <property type="entry name" value="HAD_sf"/>
</dbReference>
<protein>
    <submittedName>
        <fullName evidence="6">FGGY-family pentulose kinase/HAD superfamily hydrolase (TIGR01509 family)</fullName>
    </submittedName>
</protein>
<dbReference type="GO" id="GO:0019321">
    <property type="term" value="P:pentose metabolic process"/>
    <property type="evidence" value="ECO:0007669"/>
    <property type="project" value="TreeGrafter"/>
</dbReference>
<dbReference type="AlphaFoldDB" id="A0A366FNB1"/>
<reference evidence="6 7" key="1">
    <citation type="submission" date="2018-06" db="EMBL/GenBank/DDBJ databases">
        <title>Genomic Encyclopedia of Type Strains, Phase IV (KMG-IV): sequencing the most valuable type-strain genomes for metagenomic binning, comparative biology and taxonomic classification.</title>
        <authorList>
            <person name="Goeker M."/>
        </authorList>
    </citation>
    <scope>NUCLEOTIDE SEQUENCE [LARGE SCALE GENOMIC DNA]</scope>
    <source>
        <strain evidence="6 7">DSM 24875</strain>
    </source>
</reference>
<evidence type="ECO:0000256" key="2">
    <source>
        <dbReference type="ARBA" id="ARBA00022679"/>
    </source>
</evidence>
<dbReference type="Proteomes" id="UP000253529">
    <property type="component" value="Unassembled WGS sequence"/>
</dbReference>
<dbReference type="Gene3D" id="1.10.150.240">
    <property type="entry name" value="Putative phosphatase, domain 2"/>
    <property type="match status" value="1"/>
</dbReference>
<proteinExistence type="inferred from homology"/>
<dbReference type="SUPFAM" id="SSF56784">
    <property type="entry name" value="HAD-like"/>
    <property type="match status" value="1"/>
</dbReference>
<dbReference type="InterPro" id="IPR006439">
    <property type="entry name" value="HAD-SF_hydro_IA"/>
</dbReference>
<dbReference type="NCBIfam" id="TIGR01509">
    <property type="entry name" value="HAD-SF-IA-v3"/>
    <property type="match status" value="1"/>
</dbReference>
<comment type="similarity">
    <text evidence="1">Belongs to the FGGY kinase family.</text>
</comment>
<dbReference type="EMBL" id="QNRK01000006">
    <property type="protein sequence ID" value="RBP16122.1"/>
    <property type="molecule type" value="Genomic_DNA"/>
</dbReference>
<dbReference type="InterPro" id="IPR018484">
    <property type="entry name" value="FGGY_N"/>
</dbReference>
<dbReference type="Pfam" id="PF00702">
    <property type="entry name" value="Hydrolase"/>
    <property type="match status" value="1"/>
</dbReference>